<accession>A0A251SGX8</accession>
<gene>
    <name evidence="1" type="ORF">HannXRQ_Chr14g0441761</name>
</gene>
<proteinExistence type="predicted"/>
<name>A0A251SGX8_HELAN</name>
<dbReference type="Proteomes" id="UP000215914">
    <property type="component" value="Chromosome 14"/>
</dbReference>
<sequence length="142" mass="15819">MAVVLPPVMVVVCRAKMTPSHPAVRPGAGQQSVFSELTICLNPLVTPNIASGGPAQRHTAEGWKLDSGVLLNLYLVCKAQCVFPRHLHLGQYLEFIRPIDLFLNGSSRSDLLNSVIKWVKRESFPTQANWISFNDLVSFYKR</sequence>
<dbReference type="AlphaFoldDB" id="A0A251SGX8"/>
<organism evidence="1 2">
    <name type="scientific">Helianthus annuus</name>
    <name type="common">Common sunflower</name>
    <dbReference type="NCBI Taxonomy" id="4232"/>
    <lineage>
        <taxon>Eukaryota</taxon>
        <taxon>Viridiplantae</taxon>
        <taxon>Streptophyta</taxon>
        <taxon>Embryophyta</taxon>
        <taxon>Tracheophyta</taxon>
        <taxon>Spermatophyta</taxon>
        <taxon>Magnoliopsida</taxon>
        <taxon>eudicotyledons</taxon>
        <taxon>Gunneridae</taxon>
        <taxon>Pentapetalae</taxon>
        <taxon>asterids</taxon>
        <taxon>campanulids</taxon>
        <taxon>Asterales</taxon>
        <taxon>Asteraceae</taxon>
        <taxon>Asteroideae</taxon>
        <taxon>Heliantheae alliance</taxon>
        <taxon>Heliantheae</taxon>
        <taxon>Helianthus</taxon>
    </lineage>
</organism>
<dbReference type="InParanoid" id="A0A251SGX8"/>
<keyword evidence="2" id="KW-1185">Reference proteome</keyword>
<evidence type="ECO:0000313" key="1">
    <source>
        <dbReference type="EMBL" id="OTF98086.1"/>
    </source>
</evidence>
<reference evidence="2" key="1">
    <citation type="journal article" date="2017" name="Nature">
        <title>The sunflower genome provides insights into oil metabolism, flowering and Asterid evolution.</title>
        <authorList>
            <person name="Badouin H."/>
            <person name="Gouzy J."/>
            <person name="Grassa C.J."/>
            <person name="Murat F."/>
            <person name="Staton S.E."/>
            <person name="Cottret L."/>
            <person name="Lelandais-Briere C."/>
            <person name="Owens G.L."/>
            <person name="Carrere S."/>
            <person name="Mayjonade B."/>
            <person name="Legrand L."/>
            <person name="Gill N."/>
            <person name="Kane N.C."/>
            <person name="Bowers J.E."/>
            <person name="Hubner S."/>
            <person name="Bellec A."/>
            <person name="Berard A."/>
            <person name="Berges H."/>
            <person name="Blanchet N."/>
            <person name="Boniface M.C."/>
            <person name="Brunel D."/>
            <person name="Catrice O."/>
            <person name="Chaidir N."/>
            <person name="Claudel C."/>
            <person name="Donnadieu C."/>
            <person name="Faraut T."/>
            <person name="Fievet G."/>
            <person name="Helmstetter N."/>
            <person name="King M."/>
            <person name="Knapp S.J."/>
            <person name="Lai Z."/>
            <person name="Le Paslier M.C."/>
            <person name="Lippi Y."/>
            <person name="Lorenzon L."/>
            <person name="Mandel J.R."/>
            <person name="Marage G."/>
            <person name="Marchand G."/>
            <person name="Marquand E."/>
            <person name="Bret-Mestries E."/>
            <person name="Morien E."/>
            <person name="Nambeesan S."/>
            <person name="Nguyen T."/>
            <person name="Pegot-Espagnet P."/>
            <person name="Pouilly N."/>
            <person name="Raftis F."/>
            <person name="Sallet E."/>
            <person name="Schiex T."/>
            <person name="Thomas J."/>
            <person name="Vandecasteele C."/>
            <person name="Vares D."/>
            <person name="Vear F."/>
            <person name="Vautrin S."/>
            <person name="Crespi M."/>
            <person name="Mangin B."/>
            <person name="Burke J.M."/>
            <person name="Salse J."/>
            <person name="Munos S."/>
            <person name="Vincourt P."/>
            <person name="Rieseberg L.H."/>
            <person name="Langlade N.B."/>
        </authorList>
    </citation>
    <scope>NUCLEOTIDE SEQUENCE [LARGE SCALE GENOMIC DNA]</scope>
    <source>
        <strain evidence="2">cv. SF193</strain>
    </source>
</reference>
<dbReference type="EMBL" id="CM007903">
    <property type="protein sequence ID" value="OTF98086.1"/>
    <property type="molecule type" value="Genomic_DNA"/>
</dbReference>
<protein>
    <submittedName>
        <fullName evidence="1">Uncharacterized protein</fullName>
    </submittedName>
</protein>
<evidence type="ECO:0000313" key="2">
    <source>
        <dbReference type="Proteomes" id="UP000215914"/>
    </source>
</evidence>